<name>A0A8H6TEA5_MYCCL</name>
<feature type="compositionally biased region" description="Basic and acidic residues" evidence="1">
    <location>
        <begin position="67"/>
        <end position="84"/>
    </location>
</feature>
<feature type="region of interest" description="Disordered" evidence="1">
    <location>
        <begin position="1"/>
        <end position="89"/>
    </location>
</feature>
<evidence type="ECO:0000256" key="1">
    <source>
        <dbReference type="SAM" id="MobiDB-lite"/>
    </source>
</evidence>
<evidence type="ECO:0000313" key="3">
    <source>
        <dbReference type="Proteomes" id="UP000613580"/>
    </source>
</evidence>
<protein>
    <submittedName>
        <fullName evidence="2">Uncharacterized protein</fullName>
    </submittedName>
</protein>
<keyword evidence="3" id="KW-1185">Reference proteome</keyword>
<organism evidence="2 3">
    <name type="scientific">Mycena chlorophos</name>
    <name type="common">Agaric fungus</name>
    <name type="synonym">Agaricus chlorophos</name>
    <dbReference type="NCBI Taxonomy" id="658473"/>
    <lineage>
        <taxon>Eukaryota</taxon>
        <taxon>Fungi</taxon>
        <taxon>Dikarya</taxon>
        <taxon>Basidiomycota</taxon>
        <taxon>Agaricomycotina</taxon>
        <taxon>Agaricomycetes</taxon>
        <taxon>Agaricomycetidae</taxon>
        <taxon>Agaricales</taxon>
        <taxon>Marasmiineae</taxon>
        <taxon>Mycenaceae</taxon>
        <taxon>Mycena</taxon>
    </lineage>
</organism>
<evidence type="ECO:0000313" key="2">
    <source>
        <dbReference type="EMBL" id="KAF7317255.1"/>
    </source>
</evidence>
<dbReference type="EMBL" id="JACAZE010000005">
    <property type="protein sequence ID" value="KAF7317255.1"/>
    <property type="molecule type" value="Genomic_DNA"/>
</dbReference>
<dbReference type="OrthoDB" id="10635130at2759"/>
<reference evidence="2" key="1">
    <citation type="submission" date="2020-05" db="EMBL/GenBank/DDBJ databases">
        <title>Mycena genomes resolve the evolution of fungal bioluminescence.</title>
        <authorList>
            <person name="Tsai I.J."/>
        </authorList>
    </citation>
    <scope>NUCLEOTIDE SEQUENCE</scope>
    <source>
        <strain evidence="2">110903Hualien_Pintung</strain>
    </source>
</reference>
<comment type="caution">
    <text evidence="2">The sequence shown here is derived from an EMBL/GenBank/DDBJ whole genome shotgun (WGS) entry which is preliminary data.</text>
</comment>
<proteinExistence type="predicted"/>
<dbReference type="AlphaFoldDB" id="A0A8H6TEA5"/>
<sequence length="259" mass="29281">MGKQSRAVSVAPVIAAEAVPATRPKNFPKKKSPRSSRSNSPIAVTGTRNTKAEPREAELEIVEMMDCEEKAPRKTEQSRPELVRKNGSHSNSLLLSKSEARSMFVDYMLKSLQAALELSGSVRVSKVPWAGWRVFACKHKLRIVKWPAELLYFPGLDTFRARGLQREDIAIFHRDLINWDEGKPHGLPRIKPWTAEHLTSGDLAKIPLVKTSSGTVLFANGLIPRKFRTEVETAGMKRLERSRERNWRQKRMVDGNESD</sequence>
<accession>A0A8H6TEA5</accession>
<gene>
    <name evidence="2" type="ORF">HMN09_00460600</name>
</gene>
<feature type="compositionally biased region" description="Low complexity" evidence="1">
    <location>
        <begin position="7"/>
        <end position="25"/>
    </location>
</feature>
<dbReference type="Proteomes" id="UP000613580">
    <property type="component" value="Unassembled WGS sequence"/>
</dbReference>